<accession>A0A3A9VY43</accession>
<keyword evidence="1" id="KW-0732">Signal</keyword>
<protein>
    <recommendedName>
        <fullName evidence="6">DUF3558 domain-containing protein</fullName>
    </recommendedName>
</protein>
<keyword evidence="4" id="KW-1185">Reference proteome</keyword>
<proteinExistence type="predicted"/>
<evidence type="ECO:0000313" key="5">
    <source>
        <dbReference type="Proteomes" id="UP000275024"/>
    </source>
</evidence>
<evidence type="ECO:0000313" key="3">
    <source>
        <dbReference type="EMBL" id="RKN16399.1"/>
    </source>
</evidence>
<organism evidence="2 5">
    <name type="scientific">Streptomyces radicis</name>
    <dbReference type="NCBI Taxonomy" id="1750517"/>
    <lineage>
        <taxon>Bacteria</taxon>
        <taxon>Bacillati</taxon>
        <taxon>Actinomycetota</taxon>
        <taxon>Actinomycetes</taxon>
        <taxon>Kitasatosporales</taxon>
        <taxon>Streptomycetaceae</taxon>
        <taxon>Streptomyces</taxon>
    </lineage>
</organism>
<name>A0A3A9VY43_9ACTN</name>
<evidence type="ECO:0000313" key="4">
    <source>
        <dbReference type="Proteomes" id="UP000268652"/>
    </source>
</evidence>
<dbReference type="EMBL" id="RBDY01000027">
    <property type="protein sequence ID" value="RKN16399.1"/>
    <property type="molecule type" value="Genomic_DNA"/>
</dbReference>
<reference evidence="4 5" key="1">
    <citation type="submission" date="2018-09" db="EMBL/GenBank/DDBJ databases">
        <title>Streptomyces sp. nov. DS1-2, an endophytic actinomycete isolated from roots of Dendrobium scabrilingue.</title>
        <authorList>
            <person name="Kuncharoen N."/>
            <person name="Kudo T."/>
            <person name="Ohkuma M."/>
            <person name="Yuki M."/>
            <person name="Tanasupawat S."/>
        </authorList>
    </citation>
    <scope>NUCLEOTIDE SEQUENCE [LARGE SCALE GENOMIC DNA]</scope>
    <source>
        <strain evidence="2 5">AZ1-7</strain>
        <strain evidence="3 4">DS1-2</strain>
    </source>
</reference>
<dbReference type="Proteomes" id="UP000275024">
    <property type="component" value="Unassembled WGS sequence"/>
</dbReference>
<gene>
    <name evidence="3" type="ORF">D7318_25625</name>
    <name evidence="2" type="ORF">D7319_26260</name>
</gene>
<dbReference type="AlphaFoldDB" id="A0A3A9VY43"/>
<evidence type="ECO:0000313" key="2">
    <source>
        <dbReference type="EMBL" id="RKN05073.1"/>
    </source>
</evidence>
<dbReference type="EMBL" id="RBDX01000029">
    <property type="protein sequence ID" value="RKN05073.1"/>
    <property type="molecule type" value="Genomic_DNA"/>
</dbReference>
<sequence length="217" mass="23233">MSTAMMNAAGRSTRTLFMSALFVAASACTSGGDEQNSGEQEYDMTANEVCQGTLAGSADSLEARARSEEFGEIDMAPSYTPTDYAEVLMENNVITTDFCVIYTPGAYPMDFATIEFAWSSMVPTPGHERRLTYYDVDAYASTSDQYAAMYVNCPVGAAPPDELLWAELAVQTPGSGSDHDDMIAILNSAAYAVVEALGCTEESGLTPEPPARWEAPT</sequence>
<feature type="chain" id="PRO_5039496049" description="DUF3558 domain-containing protein" evidence="1">
    <location>
        <begin position="28"/>
        <end position="217"/>
    </location>
</feature>
<evidence type="ECO:0000256" key="1">
    <source>
        <dbReference type="SAM" id="SignalP"/>
    </source>
</evidence>
<evidence type="ECO:0008006" key="6">
    <source>
        <dbReference type="Google" id="ProtNLM"/>
    </source>
</evidence>
<feature type="signal peptide" evidence="1">
    <location>
        <begin position="1"/>
        <end position="27"/>
    </location>
</feature>
<dbReference type="Proteomes" id="UP000268652">
    <property type="component" value="Unassembled WGS sequence"/>
</dbReference>
<comment type="caution">
    <text evidence="2">The sequence shown here is derived from an EMBL/GenBank/DDBJ whole genome shotgun (WGS) entry which is preliminary data.</text>
</comment>